<evidence type="ECO:0000259" key="3">
    <source>
        <dbReference type="PROSITE" id="PS50943"/>
    </source>
</evidence>
<evidence type="ECO:0000313" key="5">
    <source>
        <dbReference type="Proteomes" id="UP000184164"/>
    </source>
</evidence>
<evidence type="ECO:0000313" key="4">
    <source>
        <dbReference type="EMBL" id="SHF53092.1"/>
    </source>
</evidence>
<dbReference type="PANTHER" id="PTHR46558:SF11">
    <property type="entry name" value="HTH-TYPE TRANSCRIPTIONAL REGULATOR XRE"/>
    <property type="match status" value="1"/>
</dbReference>
<name>A0A1M5CF94_9BACT</name>
<dbReference type="PROSITE" id="PS50943">
    <property type="entry name" value="HTH_CROC1"/>
    <property type="match status" value="1"/>
</dbReference>
<dbReference type="Proteomes" id="UP000184164">
    <property type="component" value="Unassembled WGS sequence"/>
</dbReference>
<sequence length="196" mass="22584">MEFIVICCLVCNQLSTIFIIKYSKKQYICIMDIFKKIKRIRTEKKISQQDVADILGITQAAYAKIENPNNPESRKISIEYGKGIARALGVSFNELFEIESPANIEEMQVEIKRLKTEISSLKEQLSDKKMIIEFLSSSDILVEVAAALRRKENPERIVKRDFNDVEGLLKEVEGLPYDPGNKESLINYIRPRLKRI</sequence>
<gene>
    <name evidence="4" type="ORF">SAMN05444274_10685</name>
</gene>
<proteinExistence type="predicted"/>
<keyword evidence="1 4" id="KW-0238">DNA-binding</keyword>
<dbReference type="AlphaFoldDB" id="A0A1M5CF94"/>
<dbReference type="InterPro" id="IPR010982">
    <property type="entry name" value="Lambda_DNA-bd_dom_sf"/>
</dbReference>
<organism evidence="4 5">
    <name type="scientific">Mariniphaga anaerophila</name>
    <dbReference type="NCBI Taxonomy" id="1484053"/>
    <lineage>
        <taxon>Bacteria</taxon>
        <taxon>Pseudomonadati</taxon>
        <taxon>Bacteroidota</taxon>
        <taxon>Bacteroidia</taxon>
        <taxon>Marinilabiliales</taxon>
        <taxon>Prolixibacteraceae</taxon>
        <taxon>Mariniphaga</taxon>
    </lineage>
</organism>
<evidence type="ECO:0000256" key="2">
    <source>
        <dbReference type="SAM" id="Coils"/>
    </source>
</evidence>
<dbReference type="GO" id="GO:0003677">
    <property type="term" value="F:DNA binding"/>
    <property type="evidence" value="ECO:0007669"/>
    <property type="project" value="UniProtKB-KW"/>
</dbReference>
<keyword evidence="5" id="KW-1185">Reference proteome</keyword>
<dbReference type="SUPFAM" id="SSF47413">
    <property type="entry name" value="lambda repressor-like DNA-binding domains"/>
    <property type="match status" value="1"/>
</dbReference>
<dbReference type="STRING" id="1484053.SAMN05444274_10685"/>
<dbReference type="OrthoDB" id="9812495at2"/>
<reference evidence="5" key="1">
    <citation type="submission" date="2016-11" db="EMBL/GenBank/DDBJ databases">
        <authorList>
            <person name="Varghese N."/>
            <person name="Submissions S."/>
        </authorList>
    </citation>
    <scope>NUCLEOTIDE SEQUENCE [LARGE SCALE GENOMIC DNA]</scope>
    <source>
        <strain evidence="5">DSM 26910</strain>
    </source>
</reference>
<dbReference type="RefSeq" id="WP_083570766.1">
    <property type="nucleotide sequence ID" value="NZ_FQUM01000006.1"/>
</dbReference>
<dbReference type="PANTHER" id="PTHR46558">
    <property type="entry name" value="TRACRIPTIONAL REGULATORY PROTEIN-RELATED-RELATED"/>
    <property type="match status" value="1"/>
</dbReference>
<feature type="coiled-coil region" evidence="2">
    <location>
        <begin position="104"/>
        <end position="131"/>
    </location>
</feature>
<protein>
    <submittedName>
        <fullName evidence="4">DNA-binding transcriptional regulator, XRE-family HTH domain</fullName>
    </submittedName>
</protein>
<dbReference type="InterPro" id="IPR001387">
    <property type="entry name" value="Cro/C1-type_HTH"/>
</dbReference>
<accession>A0A1M5CF94</accession>
<keyword evidence="2" id="KW-0175">Coiled coil</keyword>
<dbReference type="Pfam" id="PF01381">
    <property type="entry name" value="HTH_3"/>
    <property type="match status" value="1"/>
</dbReference>
<evidence type="ECO:0000256" key="1">
    <source>
        <dbReference type="ARBA" id="ARBA00023125"/>
    </source>
</evidence>
<dbReference type="CDD" id="cd00093">
    <property type="entry name" value="HTH_XRE"/>
    <property type="match status" value="1"/>
</dbReference>
<dbReference type="SMART" id="SM00530">
    <property type="entry name" value="HTH_XRE"/>
    <property type="match status" value="1"/>
</dbReference>
<feature type="domain" description="HTH cro/C1-type" evidence="3">
    <location>
        <begin position="37"/>
        <end position="95"/>
    </location>
</feature>
<dbReference type="Gene3D" id="1.10.260.40">
    <property type="entry name" value="lambda repressor-like DNA-binding domains"/>
    <property type="match status" value="1"/>
</dbReference>
<dbReference type="EMBL" id="FQUM01000006">
    <property type="protein sequence ID" value="SHF53092.1"/>
    <property type="molecule type" value="Genomic_DNA"/>
</dbReference>